<dbReference type="PANTHER" id="PTHR33221:SF15">
    <property type="entry name" value="HTH-TYPE TRANSCRIPTIONAL REGULATOR YWGB-RELATED"/>
    <property type="match status" value="1"/>
</dbReference>
<dbReference type="PANTHER" id="PTHR33221">
    <property type="entry name" value="WINGED HELIX-TURN-HELIX TRANSCRIPTIONAL REGULATOR, RRF2 FAMILY"/>
    <property type="match status" value="1"/>
</dbReference>
<evidence type="ECO:0000313" key="1">
    <source>
        <dbReference type="EMBL" id="SFQ24642.1"/>
    </source>
</evidence>
<dbReference type="PROSITE" id="PS51197">
    <property type="entry name" value="HTH_RRF2_2"/>
    <property type="match status" value="1"/>
</dbReference>
<dbReference type="GO" id="GO:0005829">
    <property type="term" value="C:cytosol"/>
    <property type="evidence" value="ECO:0007669"/>
    <property type="project" value="TreeGrafter"/>
</dbReference>
<dbReference type="Proteomes" id="UP000199306">
    <property type="component" value="Unassembled WGS sequence"/>
</dbReference>
<protein>
    <submittedName>
        <fullName evidence="1">Rrf2 family protein</fullName>
    </submittedName>
</protein>
<proteinExistence type="predicted"/>
<dbReference type="OrthoDB" id="213028at2"/>
<organism evidence="1 2">
    <name type="scientific">Pseudarcicella hirudinis</name>
    <dbReference type="NCBI Taxonomy" id="1079859"/>
    <lineage>
        <taxon>Bacteria</taxon>
        <taxon>Pseudomonadati</taxon>
        <taxon>Bacteroidota</taxon>
        <taxon>Cytophagia</taxon>
        <taxon>Cytophagales</taxon>
        <taxon>Flectobacillaceae</taxon>
        <taxon>Pseudarcicella</taxon>
    </lineage>
</organism>
<dbReference type="GO" id="GO:0003700">
    <property type="term" value="F:DNA-binding transcription factor activity"/>
    <property type="evidence" value="ECO:0007669"/>
    <property type="project" value="TreeGrafter"/>
</dbReference>
<reference evidence="1 2" key="1">
    <citation type="submission" date="2016-10" db="EMBL/GenBank/DDBJ databases">
        <authorList>
            <person name="de Groot N.N."/>
        </authorList>
    </citation>
    <scope>NUCLEOTIDE SEQUENCE [LARGE SCALE GENOMIC DNA]</scope>
    <source>
        <strain evidence="2">E92,LMG 26720,CCM 7988</strain>
    </source>
</reference>
<dbReference type="AlphaFoldDB" id="A0A1I5WY19"/>
<dbReference type="RefSeq" id="WP_092018725.1">
    <property type="nucleotide sequence ID" value="NZ_FOXH01000013.1"/>
</dbReference>
<sequence>MNNGRFAISTHILTLLASAKGEVLSSEFIAGSVNINPVLIRKEIMNLRKYGLVASKEGKNGGSYLNKPAKDIRMSDVYEAVRQASVLGQTKNRPNPKCPVGRQINDHLEDLYQKADQAILRDLDTITLEEFCGKFEM</sequence>
<dbReference type="EMBL" id="FOXH01000013">
    <property type="protein sequence ID" value="SFQ24642.1"/>
    <property type="molecule type" value="Genomic_DNA"/>
</dbReference>
<dbReference type="SUPFAM" id="SSF46785">
    <property type="entry name" value="Winged helix' DNA-binding domain"/>
    <property type="match status" value="1"/>
</dbReference>
<gene>
    <name evidence="1" type="ORF">SAMN04515674_11311</name>
</gene>
<evidence type="ECO:0000313" key="2">
    <source>
        <dbReference type="Proteomes" id="UP000199306"/>
    </source>
</evidence>
<name>A0A1I5WY19_9BACT</name>
<dbReference type="InterPro" id="IPR000944">
    <property type="entry name" value="Tscrpt_reg_Rrf2"/>
</dbReference>
<dbReference type="STRING" id="1079859.SAMN04515674_11311"/>
<keyword evidence="2" id="KW-1185">Reference proteome</keyword>
<dbReference type="Gene3D" id="1.10.10.10">
    <property type="entry name" value="Winged helix-like DNA-binding domain superfamily/Winged helix DNA-binding domain"/>
    <property type="match status" value="1"/>
</dbReference>
<accession>A0A1I5WY19</accession>
<dbReference type="InterPro" id="IPR036388">
    <property type="entry name" value="WH-like_DNA-bd_sf"/>
</dbReference>
<dbReference type="InterPro" id="IPR036390">
    <property type="entry name" value="WH_DNA-bd_sf"/>
</dbReference>
<dbReference type="Pfam" id="PF02082">
    <property type="entry name" value="Rrf2"/>
    <property type="match status" value="1"/>
</dbReference>